<gene>
    <name evidence="3" type="ORF">PILCRDRAFT_468020</name>
</gene>
<evidence type="ECO:0000259" key="2">
    <source>
        <dbReference type="SMART" id="SM00382"/>
    </source>
</evidence>
<sequence>MRTRPTLSATNLASAHHLGCDLYLHHAYHGAETHRNRLSAPSALSKAQFARGNDWELTLFRWLDEEGLLLTVHSSTLEADDIYEIIQFDERDHFFVAGLSFWPPKDALAAEFLKAGTDPVAFGLAKPDLVEIRRGQDGTIIWTVIDAKASQAMKTSHLVQIYFYTTCLSLLLSQPFRSSGKAAIWLPPPGHFLSFQPSLEHIKIVDLHLLSDSLKTFLYHRLPKILSLPRDKVKWHFNPLCRTCPFEPECRARAIREQTLGSMPNISLYQATVLESVLVISRDHQIEPRPEPITDIEDLHILFADRPKLSVLERAFPSTLRKSKRILGLPNRSNDKHVSFSPNVEATRTNSIKVTNRRNSTCPRSEDIAVVLSLIQDPASRSLVHYAFSVFSTLPALQSFKPVWGEGNDLVPALASLIRTIMNLRSVSDPAPRTQFYVFSFAEHSLLQRHLIETALTSGPLNVALQADIRLCIGALSEGASLLSTAFQPLVLSGALLDFLGKKGARKKAELQMCLGRLGLSSEGTVEQLRLRITEEIERLKRDGGRLTAGSSRMELGQLPRVVVVAREVERLLALPIPGYWDLPECASSLLSQNPECPSDDDIFFDHKEGRSIQVKIGLQKRNWCIHEVIRNLRVRVASATTGHPELLVNEARVLSAEFMDICRQEHLRKLFFMQQVCRIYFRRVVYLPQKLQFEVLAKLTELWRSRIDGCPDAPVLEYQINKPSGTTATSVEHCFRLVSGALDMPSDKDRAFFDYLLAEDCDDTVVVDNDDFGQSSVPVEALFDDLGVSGLVFPLNKYTCSKWNEQHPIVQKNLLVADLRNIDIQDHATIVTLQTWGSFSMKLVHGRRYRLSPRFVDFNLAKILSTLLELDLRLGSDISAVPKVPFLQLITNPRLLAFDKEASDISQTILKTEPKIQSLFRELHELGSDAAGALMLKSSQRRASQRFLSQRLTVIWGPPGTGKTYTIALSLLRLFDIQSRLQSGHGKVVFITAMTHAAIDACLTKLSQLIEHYRAIPNLSTTWLDKIKIEHVVKGNDHTGPAPGFDFVYAGTVYQLYNFSKRRSFEVDCVIIDEAGQLSLGLAALVLRSLLPGGRILISGDHEQLAPILTAQYPRLKSRLFGSILDCLMDLSRSSQDENDTRTLTRSSSPTEFSETASSQISTIVQLTENFRSVLRFVHGP</sequence>
<organism evidence="3 4">
    <name type="scientific">Piloderma croceum (strain F 1598)</name>
    <dbReference type="NCBI Taxonomy" id="765440"/>
    <lineage>
        <taxon>Eukaryota</taxon>
        <taxon>Fungi</taxon>
        <taxon>Dikarya</taxon>
        <taxon>Basidiomycota</taxon>
        <taxon>Agaricomycotina</taxon>
        <taxon>Agaricomycetes</taxon>
        <taxon>Agaricomycetidae</taxon>
        <taxon>Atheliales</taxon>
        <taxon>Atheliaceae</taxon>
        <taxon>Piloderma</taxon>
    </lineage>
</organism>
<dbReference type="STRING" id="765440.A0A0C3FSH1"/>
<dbReference type="PANTHER" id="PTHR43788:SF8">
    <property type="entry name" value="DNA-BINDING PROTEIN SMUBP-2"/>
    <property type="match status" value="1"/>
</dbReference>
<proteinExistence type="predicted"/>
<feature type="domain" description="AAA+ ATPase" evidence="2">
    <location>
        <begin position="950"/>
        <end position="1136"/>
    </location>
</feature>
<dbReference type="SMART" id="SM00382">
    <property type="entry name" value="AAA"/>
    <property type="match status" value="1"/>
</dbReference>
<evidence type="ECO:0000313" key="3">
    <source>
        <dbReference type="EMBL" id="KIM82594.1"/>
    </source>
</evidence>
<dbReference type="EMBL" id="KN832994">
    <property type="protein sequence ID" value="KIM82594.1"/>
    <property type="molecule type" value="Genomic_DNA"/>
</dbReference>
<name>A0A0C3FSH1_PILCF</name>
<dbReference type="AlphaFoldDB" id="A0A0C3FSH1"/>
<reference evidence="3 4" key="1">
    <citation type="submission" date="2014-04" db="EMBL/GenBank/DDBJ databases">
        <authorList>
            <consortium name="DOE Joint Genome Institute"/>
            <person name="Kuo A."/>
            <person name="Tarkka M."/>
            <person name="Buscot F."/>
            <person name="Kohler A."/>
            <person name="Nagy L.G."/>
            <person name="Floudas D."/>
            <person name="Copeland A."/>
            <person name="Barry K.W."/>
            <person name="Cichocki N."/>
            <person name="Veneault-Fourrey C."/>
            <person name="LaButti K."/>
            <person name="Lindquist E.A."/>
            <person name="Lipzen A."/>
            <person name="Lundell T."/>
            <person name="Morin E."/>
            <person name="Murat C."/>
            <person name="Sun H."/>
            <person name="Tunlid A."/>
            <person name="Henrissat B."/>
            <person name="Grigoriev I.V."/>
            <person name="Hibbett D.S."/>
            <person name="Martin F."/>
            <person name="Nordberg H.P."/>
            <person name="Cantor M.N."/>
            <person name="Hua S.X."/>
        </authorList>
    </citation>
    <scope>NUCLEOTIDE SEQUENCE [LARGE SCALE GENOMIC DNA]</scope>
    <source>
        <strain evidence="3 4">F 1598</strain>
    </source>
</reference>
<dbReference type="SUPFAM" id="SSF52540">
    <property type="entry name" value="P-loop containing nucleoside triphosphate hydrolases"/>
    <property type="match status" value="1"/>
</dbReference>
<dbReference type="Pfam" id="PF13245">
    <property type="entry name" value="AAA_19"/>
    <property type="match status" value="1"/>
</dbReference>
<evidence type="ECO:0000313" key="4">
    <source>
        <dbReference type="Proteomes" id="UP000054166"/>
    </source>
</evidence>
<dbReference type="InterPro" id="IPR050534">
    <property type="entry name" value="Coronavir_polyprotein_1ab"/>
</dbReference>
<accession>A0A0C3FSH1</accession>
<feature type="region of interest" description="Disordered" evidence="1">
    <location>
        <begin position="1139"/>
        <end position="1158"/>
    </location>
</feature>
<dbReference type="HOGENOM" id="CLU_004861_1_0_1"/>
<dbReference type="Proteomes" id="UP000054166">
    <property type="component" value="Unassembled WGS sequence"/>
</dbReference>
<reference evidence="4" key="2">
    <citation type="submission" date="2015-01" db="EMBL/GenBank/DDBJ databases">
        <title>Evolutionary Origins and Diversification of the Mycorrhizal Mutualists.</title>
        <authorList>
            <consortium name="DOE Joint Genome Institute"/>
            <consortium name="Mycorrhizal Genomics Consortium"/>
            <person name="Kohler A."/>
            <person name="Kuo A."/>
            <person name="Nagy L.G."/>
            <person name="Floudas D."/>
            <person name="Copeland A."/>
            <person name="Barry K.W."/>
            <person name="Cichocki N."/>
            <person name="Veneault-Fourrey C."/>
            <person name="LaButti K."/>
            <person name="Lindquist E.A."/>
            <person name="Lipzen A."/>
            <person name="Lundell T."/>
            <person name="Morin E."/>
            <person name="Murat C."/>
            <person name="Riley R."/>
            <person name="Ohm R."/>
            <person name="Sun H."/>
            <person name="Tunlid A."/>
            <person name="Henrissat B."/>
            <person name="Grigoriev I.V."/>
            <person name="Hibbett D.S."/>
            <person name="Martin F."/>
        </authorList>
    </citation>
    <scope>NUCLEOTIDE SEQUENCE [LARGE SCALE GENOMIC DNA]</scope>
    <source>
        <strain evidence="4">F 1598</strain>
    </source>
</reference>
<protein>
    <recommendedName>
        <fullName evidence="2">AAA+ ATPase domain-containing protein</fullName>
    </recommendedName>
</protein>
<keyword evidence="4" id="KW-1185">Reference proteome</keyword>
<dbReference type="OrthoDB" id="6513042at2759"/>
<dbReference type="GO" id="GO:0043139">
    <property type="term" value="F:5'-3' DNA helicase activity"/>
    <property type="evidence" value="ECO:0007669"/>
    <property type="project" value="TreeGrafter"/>
</dbReference>
<dbReference type="InParanoid" id="A0A0C3FSH1"/>
<feature type="compositionally biased region" description="Polar residues" evidence="1">
    <location>
        <begin position="1145"/>
        <end position="1158"/>
    </location>
</feature>
<dbReference type="InterPro" id="IPR003593">
    <property type="entry name" value="AAA+_ATPase"/>
</dbReference>
<dbReference type="Gene3D" id="3.40.50.300">
    <property type="entry name" value="P-loop containing nucleotide triphosphate hydrolases"/>
    <property type="match status" value="1"/>
</dbReference>
<evidence type="ECO:0000256" key="1">
    <source>
        <dbReference type="SAM" id="MobiDB-lite"/>
    </source>
</evidence>
<dbReference type="PANTHER" id="PTHR43788">
    <property type="entry name" value="DNA2/NAM7 HELICASE FAMILY MEMBER"/>
    <property type="match status" value="1"/>
</dbReference>
<dbReference type="InterPro" id="IPR027417">
    <property type="entry name" value="P-loop_NTPase"/>
</dbReference>
<dbReference type="CDD" id="cd17934">
    <property type="entry name" value="DEXXQc_Upf1-like"/>
    <property type="match status" value="1"/>
</dbReference>